<feature type="compositionally biased region" description="Basic residues" evidence="1">
    <location>
        <begin position="1"/>
        <end position="20"/>
    </location>
</feature>
<protein>
    <submittedName>
        <fullName evidence="2">Uncharacterized protein</fullName>
    </submittedName>
</protein>
<feature type="compositionally biased region" description="Acidic residues" evidence="1">
    <location>
        <begin position="24"/>
        <end position="35"/>
    </location>
</feature>
<organism evidence="2 3">
    <name type="scientific">Portunus trituberculatus</name>
    <name type="common">Swimming crab</name>
    <name type="synonym">Neptunus trituberculatus</name>
    <dbReference type="NCBI Taxonomy" id="210409"/>
    <lineage>
        <taxon>Eukaryota</taxon>
        <taxon>Metazoa</taxon>
        <taxon>Ecdysozoa</taxon>
        <taxon>Arthropoda</taxon>
        <taxon>Crustacea</taxon>
        <taxon>Multicrustacea</taxon>
        <taxon>Malacostraca</taxon>
        <taxon>Eumalacostraca</taxon>
        <taxon>Eucarida</taxon>
        <taxon>Decapoda</taxon>
        <taxon>Pleocyemata</taxon>
        <taxon>Brachyura</taxon>
        <taxon>Eubrachyura</taxon>
        <taxon>Portunoidea</taxon>
        <taxon>Portunidae</taxon>
        <taxon>Portuninae</taxon>
        <taxon>Portunus</taxon>
    </lineage>
</organism>
<evidence type="ECO:0000256" key="1">
    <source>
        <dbReference type="SAM" id="MobiDB-lite"/>
    </source>
</evidence>
<proteinExistence type="predicted"/>
<comment type="caution">
    <text evidence="2">The sequence shown here is derived from an EMBL/GenBank/DDBJ whole genome shotgun (WGS) entry which is preliminary data.</text>
</comment>
<evidence type="ECO:0000313" key="2">
    <source>
        <dbReference type="EMBL" id="MPC56675.1"/>
    </source>
</evidence>
<dbReference type="EMBL" id="VSRR010014147">
    <property type="protein sequence ID" value="MPC56675.1"/>
    <property type="molecule type" value="Genomic_DNA"/>
</dbReference>
<reference evidence="2 3" key="1">
    <citation type="submission" date="2019-05" db="EMBL/GenBank/DDBJ databases">
        <title>Another draft genome of Portunus trituberculatus and its Hox gene families provides insights of decapod evolution.</title>
        <authorList>
            <person name="Jeong J.-H."/>
            <person name="Song I."/>
            <person name="Kim S."/>
            <person name="Choi T."/>
            <person name="Kim D."/>
            <person name="Ryu S."/>
            <person name="Kim W."/>
        </authorList>
    </citation>
    <scope>NUCLEOTIDE SEQUENCE [LARGE SCALE GENOMIC DNA]</scope>
    <source>
        <tissue evidence="2">Muscle</tissue>
    </source>
</reference>
<dbReference type="AlphaFoldDB" id="A0A5B7GGX8"/>
<sequence>MNKQPRRRKKRTREVRRRGKKEKEDEEEEEEEEEEEFRSRLLAGVYEIINFSTPYLACYESWRERKK</sequence>
<keyword evidence="3" id="KW-1185">Reference proteome</keyword>
<feature type="region of interest" description="Disordered" evidence="1">
    <location>
        <begin position="1"/>
        <end position="35"/>
    </location>
</feature>
<dbReference type="Proteomes" id="UP000324222">
    <property type="component" value="Unassembled WGS sequence"/>
</dbReference>
<name>A0A5B7GGX8_PORTR</name>
<accession>A0A5B7GGX8</accession>
<gene>
    <name evidence="2" type="ORF">E2C01_050640</name>
</gene>
<evidence type="ECO:0000313" key="3">
    <source>
        <dbReference type="Proteomes" id="UP000324222"/>
    </source>
</evidence>